<dbReference type="Proteomes" id="UP000550714">
    <property type="component" value="Unassembled WGS sequence"/>
</dbReference>
<comment type="similarity">
    <text evidence="1 5">Belongs to the 5-formyltetrahydrofolate cyclo-ligase family.</text>
</comment>
<dbReference type="PIRSF" id="PIRSF006806">
    <property type="entry name" value="FTHF_cligase"/>
    <property type="match status" value="1"/>
</dbReference>
<dbReference type="GO" id="GO:0005524">
    <property type="term" value="F:ATP binding"/>
    <property type="evidence" value="ECO:0007669"/>
    <property type="project" value="UniProtKB-KW"/>
</dbReference>
<evidence type="ECO:0000313" key="7">
    <source>
        <dbReference type="Proteomes" id="UP000550714"/>
    </source>
</evidence>
<dbReference type="Gene3D" id="3.40.50.10420">
    <property type="entry name" value="NagB/RpiA/CoA transferase-like"/>
    <property type="match status" value="1"/>
</dbReference>
<evidence type="ECO:0000256" key="1">
    <source>
        <dbReference type="ARBA" id="ARBA00010638"/>
    </source>
</evidence>
<dbReference type="EMBL" id="JACHWU010000001">
    <property type="protein sequence ID" value="MBB3050454.1"/>
    <property type="molecule type" value="Genomic_DNA"/>
</dbReference>
<comment type="caution">
    <text evidence="6">The sequence shown here is derived from an EMBL/GenBank/DDBJ whole genome shotgun (WGS) entry which is preliminary data.</text>
</comment>
<dbReference type="InterPro" id="IPR024185">
    <property type="entry name" value="FTHF_cligase-like_sf"/>
</dbReference>
<dbReference type="GO" id="GO:0046872">
    <property type="term" value="F:metal ion binding"/>
    <property type="evidence" value="ECO:0007669"/>
    <property type="project" value="UniProtKB-KW"/>
</dbReference>
<proteinExistence type="inferred from homology"/>
<dbReference type="InterPro" id="IPR037171">
    <property type="entry name" value="NagB/RpiA_transferase-like"/>
</dbReference>
<dbReference type="SUPFAM" id="SSF100950">
    <property type="entry name" value="NagB/RpiA/CoA transferase-like"/>
    <property type="match status" value="1"/>
</dbReference>
<comment type="catalytic activity">
    <reaction evidence="5">
        <text>(6S)-5-formyl-5,6,7,8-tetrahydrofolate + ATP = (6R)-5,10-methenyltetrahydrofolate + ADP + phosphate</text>
        <dbReference type="Rhea" id="RHEA:10488"/>
        <dbReference type="ChEBI" id="CHEBI:30616"/>
        <dbReference type="ChEBI" id="CHEBI:43474"/>
        <dbReference type="ChEBI" id="CHEBI:57455"/>
        <dbReference type="ChEBI" id="CHEBI:57457"/>
        <dbReference type="ChEBI" id="CHEBI:456216"/>
        <dbReference type="EC" id="6.3.3.2"/>
    </reaction>
</comment>
<keyword evidence="7" id="KW-1185">Reference proteome</keyword>
<evidence type="ECO:0000256" key="3">
    <source>
        <dbReference type="ARBA" id="ARBA00022840"/>
    </source>
</evidence>
<keyword evidence="5" id="KW-0460">Magnesium</keyword>
<organism evidence="6 7">
    <name type="scientific">Prauserella isguenensis</name>
    <dbReference type="NCBI Taxonomy" id="1470180"/>
    <lineage>
        <taxon>Bacteria</taxon>
        <taxon>Bacillati</taxon>
        <taxon>Actinomycetota</taxon>
        <taxon>Actinomycetes</taxon>
        <taxon>Pseudonocardiales</taxon>
        <taxon>Pseudonocardiaceae</taxon>
        <taxon>Prauserella</taxon>
    </lineage>
</organism>
<feature type="binding site" evidence="4">
    <location>
        <begin position="146"/>
        <end position="154"/>
    </location>
    <ligand>
        <name>ATP</name>
        <dbReference type="ChEBI" id="CHEBI:30616"/>
    </ligand>
</feature>
<evidence type="ECO:0000256" key="5">
    <source>
        <dbReference type="RuleBase" id="RU361279"/>
    </source>
</evidence>
<comment type="cofactor">
    <cofactor evidence="5">
        <name>Mg(2+)</name>
        <dbReference type="ChEBI" id="CHEBI:18420"/>
    </cofactor>
</comment>
<keyword evidence="2 4" id="KW-0547">Nucleotide-binding</keyword>
<reference evidence="6 7" key="1">
    <citation type="submission" date="2020-08" db="EMBL/GenBank/DDBJ databases">
        <title>Genomic Encyclopedia of Type Strains, Phase III (KMG-III): the genomes of soil and plant-associated and newly described type strains.</title>
        <authorList>
            <person name="Whitman W."/>
        </authorList>
    </citation>
    <scope>NUCLEOTIDE SEQUENCE [LARGE SCALE GENOMIC DNA]</scope>
    <source>
        <strain evidence="6 7">CECT 8577</strain>
    </source>
</reference>
<sequence>MNTPQPEHVTGHAGKREWRRAISSARSAVSAQQQVAEANALAAAIPGLLDGLRSPTVCGYVPFGSEPGSIGVLDVVRNTGARVLLPIVPDERGPLEWAEYTGTASLVPGQYRGILEPGGPRLGPAAIGDAAVVLVPALAVDRQGARLGKGAGFYDRSLVFAETEARLVAVVRDDELVDRLPAEPHDVRMNEVLTPGNGLVTLPAEQ</sequence>
<gene>
    <name evidence="6" type="ORF">FHS23_001449</name>
</gene>
<keyword evidence="6" id="KW-0436">Ligase</keyword>
<dbReference type="Pfam" id="PF01812">
    <property type="entry name" value="5-FTHF_cyc-lig"/>
    <property type="match status" value="1"/>
</dbReference>
<dbReference type="InterPro" id="IPR002698">
    <property type="entry name" value="FTHF_cligase"/>
</dbReference>
<dbReference type="NCBIfam" id="TIGR02727">
    <property type="entry name" value="MTHFS_bact"/>
    <property type="match status" value="1"/>
</dbReference>
<name>A0A839RZH0_9PSEU</name>
<protein>
    <recommendedName>
        <fullName evidence="5">5-formyltetrahydrofolate cyclo-ligase</fullName>
        <ecNumber evidence="5">6.3.3.2</ecNumber>
    </recommendedName>
</protein>
<dbReference type="RefSeq" id="WP_343053701.1">
    <property type="nucleotide sequence ID" value="NZ_JACHWU010000001.1"/>
</dbReference>
<keyword evidence="3 4" id="KW-0067">ATP-binding</keyword>
<feature type="binding site" evidence="4">
    <location>
        <position position="66"/>
    </location>
    <ligand>
        <name>substrate</name>
    </ligand>
</feature>
<dbReference type="EC" id="6.3.3.2" evidence="5"/>
<keyword evidence="5" id="KW-0479">Metal-binding</keyword>
<evidence type="ECO:0000313" key="6">
    <source>
        <dbReference type="EMBL" id="MBB3050454.1"/>
    </source>
</evidence>
<evidence type="ECO:0000256" key="4">
    <source>
        <dbReference type="PIRSR" id="PIRSR006806-1"/>
    </source>
</evidence>
<feature type="binding site" evidence="4">
    <location>
        <position position="61"/>
    </location>
    <ligand>
        <name>substrate</name>
    </ligand>
</feature>
<feature type="binding site" evidence="4">
    <location>
        <begin position="15"/>
        <end position="19"/>
    </location>
    <ligand>
        <name>ATP</name>
        <dbReference type="ChEBI" id="CHEBI:30616"/>
    </ligand>
</feature>
<dbReference type="PANTHER" id="PTHR23407">
    <property type="entry name" value="ATPASE INHIBITOR/5-FORMYLTETRAHYDROFOLATE CYCLO-LIGASE"/>
    <property type="match status" value="1"/>
</dbReference>
<dbReference type="GO" id="GO:0009396">
    <property type="term" value="P:folic acid-containing compound biosynthetic process"/>
    <property type="evidence" value="ECO:0007669"/>
    <property type="project" value="TreeGrafter"/>
</dbReference>
<accession>A0A839RZH0</accession>
<dbReference type="GO" id="GO:0030272">
    <property type="term" value="F:5-formyltetrahydrofolate cyclo-ligase activity"/>
    <property type="evidence" value="ECO:0007669"/>
    <property type="project" value="UniProtKB-EC"/>
</dbReference>
<dbReference type="AlphaFoldDB" id="A0A839RZH0"/>
<dbReference type="PANTHER" id="PTHR23407:SF1">
    <property type="entry name" value="5-FORMYLTETRAHYDROFOLATE CYCLO-LIGASE"/>
    <property type="match status" value="1"/>
</dbReference>
<dbReference type="GO" id="GO:0035999">
    <property type="term" value="P:tetrahydrofolate interconversion"/>
    <property type="evidence" value="ECO:0007669"/>
    <property type="project" value="TreeGrafter"/>
</dbReference>
<evidence type="ECO:0000256" key="2">
    <source>
        <dbReference type="ARBA" id="ARBA00022741"/>
    </source>
</evidence>